<dbReference type="PANTHER" id="PTHR43563">
    <property type="entry name" value="AMINE OXIDASE"/>
    <property type="match status" value="1"/>
</dbReference>
<dbReference type="Pfam" id="PF13450">
    <property type="entry name" value="NAD_binding_8"/>
    <property type="match status" value="1"/>
</dbReference>
<reference evidence="1" key="1">
    <citation type="journal article" date="2020" name="Nature">
        <title>Giant virus diversity and host interactions through global metagenomics.</title>
        <authorList>
            <person name="Schulz F."/>
            <person name="Roux S."/>
            <person name="Paez-Espino D."/>
            <person name="Jungbluth S."/>
            <person name="Walsh D.A."/>
            <person name="Denef V.J."/>
            <person name="McMahon K.D."/>
            <person name="Konstantinidis K.T."/>
            <person name="Eloe-Fadrosh E.A."/>
            <person name="Kyrpides N.C."/>
            <person name="Woyke T."/>
        </authorList>
    </citation>
    <scope>NUCLEOTIDE SEQUENCE</scope>
    <source>
        <strain evidence="1">GVMAG-S-1101165-83</strain>
    </source>
</reference>
<dbReference type="SUPFAM" id="SSF51905">
    <property type="entry name" value="FAD/NAD(P)-binding domain"/>
    <property type="match status" value="1"/>
</dbReference>
<dbReference type="EMBL" id="MN740770">
    <property type="protein sequence ID" value="QHU10649.1"/>
    <property type="molecule type" value="Genomic_DNA"/>
</dbReference>
<protein>
    <recommendedName>
        <fullName evidence="2">Amine oxidase domain-containing protein</fullName>
    </recommendedName>
</protein>
<dbReference type="PANTHER" id="PTHR43563:SF1">
    <property type="entry name" value="AMINE OXIDASE [FLAVIN-CONTAINING] B"/>
    <property type="match status" value="1"/>
</dbReference>
<evidence type="ECO:0008006" key="2">
    <source>
        <dbReference type="Google" id="ProtNLM"/>
    </source>
</evidence>
<dbReference type="GO" id="GO:0016491">
    <property type="term" value="F:oxidoreductase activity"/>
    <property type="evidence" value="ECO:0007669"/>
    <property type="project" value="UniProtKB-ARBA"/>
</dbReference>
<dbReference type="InterPro" id="IPR050703">
    <property type="entry name" value="Flavin_MAO"/>
</dbReference>
<name>A0A6C0JYV0_9ZZZZ</name>
<evidence type="ECO:0000313" key="1">
    <source>
        <dbReference type="EMBL" id="QHU10649.1"/>
    </source>
</evidence>
<dbReference type="Gene3D" id="3.50.50.60">
    <property type="entry name" value="FAD/NAD(P)-binding domain"/>
    <property type="match status" value="1"/>
</dbReference>
<dbReference type="AlphaFoldDB" id="A0A6C0JYV0"/>
<accession>A0A6C0JYV0</accession>
<proteinExistence type="predicted"/>
<dbReference type="InterPro" id="IPR036188">
    <property type="entry name" value="FAD/NAD-bd_sf"/>
</dbReference>
<sequence length="411" mass="46747">MSIHNKYDIIIVGGGISGLYSAYKILKMVPETKLLVLERYKKHWLGGRVGNEMFQGVQVVNGAGVGRKEKDYLLIELLKELKIPYGEFQVSHNYAETISPPCDTKKVFNILKKQFKETPAKKTFKEFALPILGPVVYKRFTICAGYTDYENEDAGDTLFNYGFEDNFGHWTALHIPWKLLVDTIAKKVGFQNIRVSSNVTSVKEISPCNFIVDTEKNLSYSCSKVILATTISSVQKLLPNDPIYKQIHGQPFLRLYGKFTKASSEIMKQFVHGYTVVPGPLKKIIPMNLEKGVYMIAYTDNDDAKFLKDRLENTPKNRDYFCDLLEDALGIPDGVLQLIAIKDFYWPIGTHYYEPLRGPYKNRKDFIKKAQNPMPEMLVVGEMISMNQGWTQGALESVEAVVTKKWIDSSC</sequence>
<organism evidence="1">
    <name type="scientific">viral metagenome</name>
    <dbReference type="NCBI Taxonomy" id="1070528"/>
    <lineage>
        <taxon>unclassified sequences</taxon>
        <taxon>metagenomes</taxon>
        <taxon>organismal metagenomes</taxon>
    </lineage>
</organism>